<gene>
    <name evidence="3" type="ORF">RC083_17750</name>
</gene>
<dbReference type="RefSeq" id="WP_309039540.1">
    <property type="nucleotide sequence ID" value="NZ_JAVIFY010000015.1"/>
</dbReference>
<accession>A0ABU1BGM2</accession>
<comment type="caution">
    <text evidence="3">The sequence shown here is derived from an EMBL/GenBank/DDBJ whole genome shotgun (WGS) entry which is preliminary data.</text>
</comment>
<feature type="transmembrane region" description="Helical" evidence="1">
    <location>
        <begin position="12"/>
        <end position="36"/>
    </location>
</feature>
<organism evidence="3 4">
    <name type="scientific">Pseudoalteromonas haloplanktis</name>
    <name type="common">Alteromonas haloplanktis</name>
    <dbReference type="NCBI Taxonomy" id="228"/>
    <lineage>
        <taxon>Bacteria</taxon>
        <taxon>Pseudomonadati</taxon>
        <taxon>Pseudomonadota</taxon>
        <taxon>Gammaproteobacteria</taxon>
        <taxon>Alteromonadales</taxon>
        <taxon>Pseudoalteromonadaceae</taxon>
        <taxon>Pseudoalteromonas</taxon>
    </lineage>
</organism>
<reference evidence="3 4" key="1">
    <citation type="submission" date="2023-08" db="EMBL/GenBank/DDBJ databases">
        <title>Pseudoalteromonas haloplanktis LL1 genome.</title>
        <authorList>
            <person name="Wu S."/>
        </authorList>
    </citation>
    <scope>NUCLEOTIDE SEQUENCE [LARGE SCALE GENOMIC DNA]</scope>
    <source>
        <strain evidence="3 4">LL1</strain>
    </source>
</reference>
<sequence>MLKNIIPKWLNGLAVGTLLFSNTLLWGCIVLILGLIKLVLPMAWVSNLLHSAYQGWCSGNRLGLKFSNAKVTTVINGDVNKLGWYLLISNHFSWLDIVVLSAIDVLPAPKFFLKDELKYVPLIGSGAWAMGMPFMKRISKAQVVKNPKLKGLDVERTKHSCRNFRSHPTTIINFVEGTRFTAAKHQAQQSPFKHLLKPKAGGVAFALEVLGEQFDAILNTTLMYQAQSNHICASFLRGRLSEVTINITLVPVSSELLGNYQQDSQFRARFQASINQLWLAKDSELAMAYAQRNAEAVLINNKEIKLP</sequence>
<feature type="domain" description="Phospholipid/glycerol acyltransferase" evidence="2">
    <location>
        <begin position="85"/>
        <end position="210"/>
    </location>
</feature>
<dbReference type="Proteomes" id="UP001226574">
    <property type="component" value="Unassembled WGS sequence"/>
</dbReference>
<dbReference type="SMART" id="SM00563">
    <property type="entry name" value="PlsC"/>
    <property type="match status" value="1"/>
</dbReference>
<keyword evidence="1" id="KW-0812">Transmembrane</keyword>
<dbReference type="CDD" id="cd07990">
    <property type="entry name" value="LPLAT_LCLAT1-like"/>
    <property type="match status" value="1"/>
</dbReference>
<keyword evidence="4" id="KW-1185">Reference proteome</keyword>
<protein>
    <submittedName>
        <fullName evidence="3">Acetyltransferase</fullName>
    </submittedName>
</protein>
<dbReference type="EMBL" id="JAVIFY010000015">
    <property type="protein sequence ID" value="MDQ9093427.1"/>
    <property type="molecule type" value="Genomic_DNA"/>
</dbReference>
<dbReference type="PANTHER" id="PTHR10983:SF15">
    <property type="entry name" value="ACYLTRANSFERASE YIHG-RELATED"/>
    <property type="match status" value="1"/>
</dbReference>
<evidence type="ECO:0000313" key="3">
    <source>
        <dbReference type="EMBL" id="MDQ9093427.1"/>
    </source>
</evidence>
<dbReference type="PANTHER" id="PTHR10983">
    <property type="entry name" value="1-ACYLGLYCEROL-3-PHOSPHATE ACYLTRANSFERASE-RELATED"/>
    <property type="match status" value="1"/>
</dbReference>
<dbReference type="InterPro" id="IPR002123">
    <property type="entry name" value="Plipid/glycerol_acylTrfase"/>
</dbReference>
<dbReference type="Pfam" id="PF01553">
    <property type="entry name" value="Acyltransferase"/>
    <property type="match status" value="1"/>
</dbReference>
<dbReference type="NCBIfam" id="NF010621">
    <property type="entry name" value="PRK14014.1"/>
    <property type="match status" value="1"/>
</dbReference>
<dbReference type="SUPFAM" id="SSF69593">
    <property type="entry name" value="Glycerol-3-phosphate (1)-acyltransferase"/>
    <property type="match status" value="1"/>
</dbReference>
<evidence type="ECO:0000313" key="4">
    <source>
        <dbReference type="Proteomes" id="UP001226574"/>
    </source>
</evidence>
<proteinExistence type="predicted"/>
<keyword evidence="1" id="KW-0472">Membrane</keyword>
<name>A0ABU1BGM2_PSEHA</name>
<keyword evidence="1" id="KW-1133">Transmembrane helix</keyword>
<evidence type="ECO:0000256" key="1">
    <source>
        <dbReference type="SAM" id="Phobius"/>
    </source>
</evidence>
<evidence type="ECO:0000259" key="2">
    <source>
        <dbReference type="SMART" id="SM00563"/>
    </source>
</evidence>